<dbReference type="AlphaFoldDB" id="A0A1A9MXG6"/>
<evidence type="ECO:0000313" key="3">
    <source>
        <dbReference type="Proteomes" id="UP000077961"/>
    </source>
</evidence>
<comment type="caution">
    <text evidence="1">The sequence shown here is derived from an EMBL/GenBank/DDBJ whole genome shotgun (WGS) entry which is preliminary data.</text>
</comment>
<name>A0A1A9MXG6_9BURK</name>
<dbReference type="Proteomes" id="UP000078116">
    <property type="component" value="Unassembled WGS sequence"/>
</dbReference>
<gene>
    <name evidence="2" type="ORF">A6V36_36570</name>
    <name evidence="1" type="ORF">A6V37_36390</name>
</gene>
<dbReference type="STRING" id="1462993.A6V36_36570"/>
<accession>A0A1A9MXG6</accession>
<evidence type="ECO:0000313" key="4">
    <source>
        <dbReference type="Proteomes" id="UP000078116"/>
    </source>
</evidence>
<protein>
    <submittedName>
        <fullName evidence="1">Uncharacterized protein</fullName>
    </submittedName>
</protein>
<sequence length="121" mass="13403">MTSNGDRCLVQVRGVADRHNPKISCQLLCIRPKRDFFNTITEEETLTWANTGDREGSGAAGRAKQREVWNCSAMYLRISREIFVGSSSTTLIIRHDSIDLPRSKLAGASTGCSINRFVGRA</sequence>
<evidence type="ECO:0000313" key="1">
    <source>
        <dbReference type="EMBL" id="OAJ52845.1"/>
    </source>
</evidence>
<proteinExistence type="predicted"/>
<evidence type="ECO:0000313" key="2">
    <source>
        <dbReference type="EMBL" id="OAJ54138.1"/>
    </source>
</evidence>
<keyword evidence="3" id="KW-1185">Reference proteome</keyword>
<dbReference type="EMBL" id="LXJZ01000207">
    <property type="protein sequence ID" value="OAJ54138.1"/>
    <property type="molecule type" value="Genomic_DNA"/>
</dbReference>
<organism evidence="1 4">
    <name type="scientific">Paraburkholderia ginsengiterrae</name>
    <dbReference type="NCBI Taxonomy" id="1462993"/>
    <lineage>
        <taxon>Bacteria</taxon>
        <taxon>Pseudomonadati</taxon>
        <taxon>Pseudomonadota</taxon>
        <taxon>Betaproteobacteria</taxon>
        <taxon>Burkholderiales</taxon>
        <taxon>Burkholderiaceae</taxon>
        <taxon>Paraburkholderia</taxon>
    </lineage>
</organism>
<reference evidence="3 4" key="1">
    <citation type="submission" date="2016-04" db="EMBL/GenBank/DDBJ databases">
        <title>Reclassification of Paraburkholderia panaciterrae (Farh et al. 2015) Dobritsa &amp; Samadpour 2016 as a later homotypic synonym of Paraburkholderia ginsengiterrae (Farh et al. 2015) Dobritsa &amp; Samadpour 2016.</title>
        <authorList>
            <person name="Dobritsa A.P."/>
            <person name="Kutumbaka K."/>
            <person name="Samadpour M."/>
        </authorList>
    </citation>
    <scope>NUCLEOTIDE SEQUENCE [LARGE SCALE GENOMIC DNA]</scope>
    <source>
        <strain evidence="1 4">DCY85</strain>
        <strain evidence="2 3">DCY85-1</strain>
    </source>
</reference>
<dbReference type="Proteomes" id="UP000077961">
    <property type="component" value="Unassembled WGS sequence"/>
</dbReference>
<dbReference type="EMBL" id="LXKA01000368">
    <property type="protein sequence ID" value="OAJ52845.1"/>
    <property type="molecule type" value="Genomic_DNA"/>
</dbReference>